<keyword evidence="7" id="KW-0808">Transferase</keyword>
<feature type="domain" description="Glycosyl transferase family 51" evidence="14">
    <location>
        <begin position="94"/>
        <end position="267"/>
    </location>
</feature>
<feature type="transmembrane region" description="Helical" evidence="12">
    <location>
        <begin position="53"/>
        <end position="74"/>
    </location>
</feature>
<reference evidence="16" key="1">
    <citation type="submission" date="2020-07" db="EMBL/GenBank/DDBJ databases">
        <authorList>
            <person name="Pothier F. J."/>
        </authorList>
    </citation>
    <scope>NUCLEOTIDE SEQUENCE</scope>
    <source>
        <strain evidence="16">CFBP 8129</strain>
    </source>
</reference>
<dbReference type="InterPro" id="IPR009647">
    <property type="entry name" value="PBP_C"/>
</dbReference>
<keyword evidence="4" id="KW-0121">Carboxypeptidase</keyword>
<dbReference type="InterPro" id="IPR050396">
    <property type="entry name" value="Glycosyltr_51/Transpeptidase"/>
</dbReference>
<dbReference type="NCBIfam" id="TIGR02073">
    <property type="entry name" value="PBP_1c"/>
    <property type="match status" value="1"/>
</dbReference>
<dbReference type="GO" id="GO:0009252">
    <property type="term" value="P:peptidoglycan biosynthetic process"/>
    <property type="evidence" value="ECO:0007669"/>
    <property type="project" value="UniProtKB-UniPathway"/>
</dbReference>
<dbReference type="FunFam" id="3.40.710.10:FF:000021">
    <property type="entry name" value="Penicillin-binding protein 1C"/>
    <property type="match status" value="1"/>
</dbReference>
<comment type="similarity">
    <text evidence="2">In the C-terminal section; belongs to the transpeptidase family.</text>
</comment>
<comment type="pathway">
    <text evidence="1">Cell wall biogenesis; peptidoglycan biosynthesis.</text>
</comment>
<feature type="domain" description="Penicillin-binding C-terminal" evidence="15">
    <location>
        <begin position="737"/>
        <end position="821"/>
    </location>
</feature>
<keyword evidence="12" id="KW-0812">Transmembrane</keyword>
<evidence type="ECO:0000256" key="8">
    <source>
        <dbReference type="ARBA" id="ARBA00022801"/>
    </source>
</evidence>
<dbReference type="Gene3D" id="1.10.3810.10">
    <property type="entry name" value="Biosynthetic peptidoglycan transglycosylase-like"/>
    <property type="match status" value="1"/>
</dbReference>
<evidence type="ECO:0000256" key="2">
    <source>
        <dbReference type="ARBA" id="ARBA00007090"/>
    </source>
</evidence>
<evidence type="ECO:0000256" key="7">
    <source>
        <dbReference type="ARBA" id="ARBA00022679"/>
    </source>
</evidence>
<dbReference type="InterPro" id="IPR001264">
    <property type="entry name" value="Glyco_trans_51"/>
</dbReference>
<evidence type="ECO:0000259" key="14">
    <source>
        <dbReference type="Pfam" id="PF00912"/>
    </source>
</evidence>
<dbReference type="InterPro" id="IPR012338">
    <property type="entry name" value="Beta-lactam/transpept-like"/>
</dbReference>
<sequence length="825" mass="90245">MRGAQEWPKCVLPCMLRKMDEQQQAQARTERTQERVAATDDVAQRGHRRWLTWLRWSAVALLSAVLLLDLAFPLPLPRSRDTSTLVVARDGTPLRAFADRNGVWRYPATPQSVSPLYLQALLNYEDRWFWRHPGVNPWGLLRAGGQWIGQGRIVSGGSTLTMQVARILDPHTRTPWGKAKQLLRALQLEAHLSKREILTLYLERAPYGGTIEGVEAASWAYLGKPAKALSQAEAALLAVLPQSPSRLRPDRHPEAAQRARDKVLDRMVELGVWSRAQVDDARIEPVVTRSLKPPLHAALLAQRLHSAQPRAARIVTTLDVELQRTLEERVATYFSQLPERTSAALLVVDNATMEARAYVGSASFGDRKRLGHVDMVQAWRSPGSTLKPFLYGMALDDGLIHSESLLVDAPQSFGNYRPGNFDAAFNGPVSAATALRLSLNVPAVDLLDRIGPARFAARLSNAGIGLRFAHGSTPSLALILGGTGAQLQELVGAFAALNRGGIAGHVRYTPEDVRIERRLMSPGAAWIVREILQSNPRPGYGSGTFDIAARPGVAWKTGTSYGYRDAWAIGGTRRYTVGVWVGRPDGTPLPGQYGAVTALPLMFEVIDALPRSAGDSAPVPMPANVQALEICWPLGGAAERIPPAQCARRAEAYALDGAVPPTFAERDARLWQSGQLHFDVDARSGQRLSQECSQAHQRAPRTLARWPALVSPWLSAAERGAAQLPPLAPDCLPDGRMTGGGVLRIDGLSDRATLARANATARPVRLQLRALGSDARIDWLLDGRWIAQTNGRQGFQREFAEVGTHTLTAMASDGAWTQLRFRVLR</sequence>
<keyword evidence="6" id="KW-0328">Glycosyltransferase</keyword>
<dbReference type="InterPro" id="IPR011815">
    <property type="entry name" value="PBP_1c"/>
</dbReference>
<gene>
    <name evidence="16" type="primary">pbpC</name>
    <name evidence="16" type="ORF">CFBP8129_32610</name>
</gene>
<evidence type="ECO:0000256" key="6">
    <source>
        <dbReference type="ARBA" id="ARBA00022676"/>
    </source>
</evidence>
<evidence type="ECO:0000256" key="11">
    <source>
        <dbReference type="ARBA" id="ARBA00049902"/>
    </source>
</evidence>
<keyword evidence="9" id="KW-0511">Multifunctional enzyme</keyword>
<feature type="domain" description="Penicillin-binding protein transpeptidase" evidence="13">
    <location>
        <begin position="345"/>
        <end position="564"/>
    </location>
</feature>
<dbReference type="GO" id="GO:0008955">
    <property type="term" value="F:peptidoglycan glycosyltransferase activity"/>
    <property type="evidence" value="ECO:0007669"/>
    <property type="project" value="UniProtKB-EC"/>
</dbReference>
<organism evidence="16">
    <name type="scientific">Xanthomonas hortorum pv. gardneri</name>
    <dbReference type="NCBI Taxonomy" id="2754056"/>
    <lineage>
        <taxon>Bacteria</taxon>
        <taxon>Pseudomonadati</taxon>
        <taxon>Pseudomonadota</taxon>
        <taxon>Gammaproteobacteria</taxon>
        <taxon>Lysobacterales</taxon>
        <taxon>Lysobacteraceae</taxon>
        <taxon>Xanthomonas</taxon>
    </lineage>
</organism>
<keyword evidence="5" id="KW-0645">Protease</keyword>
<dbReference type="GO" id="GO:0004180">
    <property type="term" value="F:carboxypeptidase activity"/>
    <property type="evidence" value="ECO:0007669"/>
    <property type="project" value="UniProtKB-KW"/>
</dbReference>
<dbReference type="InterPro" id="IPR023346">
    <property type="entry name" value="Lysozyme-like_dom_sf"/>
</dbReference>
<keyword evidence="12" id="KW-0472">Membrane</keyword>
<evidence type="ECO:0000256" key="4">
    <source>
        <dbReference type="ARBA" id="ARBA00022645"/>
    </source>
</evidence>
<dbReference type="GO" id="GO:0006508">
    <property type="term" value="P:proteolysis"/>
    <property type="evidence" value="ECO:0007669"/>
    <property type="project" value="UniProtKB-KW"/>
</dbReference>
<evidence type="ECO:0000256" key="5">
    <source>
        <dbReference type="ARBA" id="ARBA00022670"/>
    </source>
</evidence>
<accession>A0A6V7E846</accession>
<evidence type="ECO:0000256" key="1">
    <source>
        <dbReference type="ARBA" id="ARBA00004752"/>
    </source>
</evidence>
<dbReference type="FunFam" id="1.10.3810.10:FF:000006">
    <property type="entry name" value="Penicillin-binding protein 1C"/>
    <property type="match status" value="1"/>
</dbReference>
<dbReference type="InterPro" id="IPR001460">
    <property type="entry name" value="PCN-bd_Tpept"/>
</dbReference>
<proteinExistence type="inferred from homology"/>
<dbReference type="EMBL" id="LR828253">
    <property type="protein sequence ID" value="CAD0347317.1"/>
    <property type="molecule type" value="Genomic_DNA"/>
</dbReference>
<evidence type="ECO:0000256" key="12">
    <source>
        <dbReference type="SAM" id="Phobius"/>
    </source>
</evidence>
<evidence type="ECO:0000256" key="3">
    <source>
        <dbReference type="ARBA" id="ARBA00007739"/>
    </source>
</evidence>
<dbReference type="SUPFAM" id="SSF53955">
    <property type="entry name" value="Lysozyme-like"/>
    <property type="match status" value="1"/>
</dbReference>
<evidence type="ECO:0000313" key="16">
    <source>
        <dbReference type="EMBL" id="CAD0347322.1"/>
    </source>
</evidence>
<dbReference type="SUPFAM" id="SSF56601">
    <property type="entry name" value="beta-lactamase/transpeptidase-like"/>
    <property type="match status" value="1"/>
</dbReference>
<dbReference type="AlphaFoldDB" id="A0A6V7E846"/>
<dbReference type="Pfam" id="PF00905">
    <property type="entry name" value="Transpeptidase"/>
    <property type="match status" value="1"/>
</dbReference>
<keyword evidence="8" id="KW-0378">Hydrolase</keyword>
<dbReference type="PANTHER" id="PTHR32282:SF15">
    <property type="entry name" value="PENICILLIN-BINDING PROTEIN 1C"/>
    <property type="match status" value="1"/>
</dbReference>
<keyword evidence="12" id="KW-1133">Transmembrane helix</keyword>
<evidence type="ECO:0000259" key="13">
    <source>
        <dbReference type="Pfam" id="PF00905"/>
    </source>
</evidence>
<dbReference type="GO" id="GO:0030288">
    <property type="term" value="C:outer membrane-bounded periplasmic space"/>
    <property type="evidence" value="ECO:0007669"/>
    <property type="project" value="TreeGrafter"/>
</dbReference>
<dbReference type="Pfam" id="PF00912">
    <property type="entry name" value="Transgly"/>
    <property type="match status" value="1"/>
</dbReference>
<dbReference type="Gene3D" id="3.40.710.10">
    <property type="entry name" value="DD-peptidase/beta-lactamase superfamily"/>
    <property type="match status" value="1"/>
</dbReference>
<protein>
    <recommendedName>
        <fullName evidence="10">peptidoglycan glycosyltransferase</fullName>
        <ecNumber evidence="10">2.4.99.28</ecNumber>
    </recommendedName>
</protein>
<dbReference type="GO" id="GO:0008658">
    <property type="term" value="F:penicillin binding"/>
    <property type="evidence" value="ECO:0007669"/>
    <property type="project" value="InterPro"/>
</dbReference>
<evidence type="ECO:0000256" key="9">
    <source>
        <dbReference type="ARBA" id="ARBA00023268"/>
    </source>
</evidence>
<dbReference type="EMBL" id="LR828253">
    <property type="protein sequence ID" value="CAD0347322.1"/>
    <property type="molecule type" value="Genomic_DNA"/>
</dbReference>
<dbReference type="PANTHER" id="PTHR32282">
    <property type="entry name" value="BINDING PROTEIN TRANSPEPTIDASE, PUTATIVE-RELATED"/>
    <property type="match status" value="1"/>
</dbReference>
<dbReference type="Pfam" id="PF06832">
    <property type="entry name" value="BiPBP_C"/>
    <property type="match status" value="1"/>
</dbReference>
<dbReference type="InterPro" id="IPR036950">
    <property type="entry name" value="PBP_transglycosylase"/>
</dbReference>
<evidence type="ECO:0000259" key="15">
    <source>
        <dbReference type="Pfam" id="PF06832"/>
    </source>
</evidence>
<dbReference type="EC" id="2.4.99.28" evidence="10"/>
<name>A0A6V7E846_9XANT</name>
<comment type="similarity">
    <text evidence="3">In the N-terminal section; belongs to the glycosyltransferase 51 family.</text>
</comment>
<evidence type="ECO:0000256" key="10">
    <source>
        <dbReference type="ARBA" id="ARBA00044770"/>
    </source>
</evidence>
<dbReference type="UniPathway" id="UPA00219"/>
<comment type="catalytic activity">
    <reaction evidence="11">
        <text>[GlcNAc-(1-&gt;4)-Mur2Ac(oyl-L-Ala-gamma-D-Glu-L-Lys-D-Ala-D-Ala)](n)-di-trans,octa-cis-undecaprenyl diphosphate + beta-D-GlcNAc-(1-&gt;4)-Mur2Ac(oyl-L-Ala-gamma-D-Glu-L-Lys-D-Ala-D-Ala)-di-trans,octa-cis-undecaprenyl diphosphate = [GlcNAc-(1-&gt;4)-Mur2Ac(oyl-L-Ala-gamma-D-Glu-L-Lys-D-Ala-D-Ala)](n+1)-di-trans,octa-cis-undecaprenyl diphosphate + di-trans,octa-cis-undecaprenyl diphosphate + H(+)</text>
        <dbReference type="Rhea" id="RHEA:23708"/>
        <dbReference type="Rhea" id="RHEA-COMP:9602"/>
        <dbReference type="Rhea" id="RHEA-COMP:9603"/>
        <dbReference type="ChEBI" id="CHEBI:15378"/>
        <dbReference type="ChEBI" id="CHEBI:58405"/>
        <dbReference type="ChEBI" id="CHEBI:60033"/>
        <dbReference type="ChEBI" id="CHEBI:78435"/>
        <dbReference type="EC" id="2.4.99.28"/>
    </reaction>
</comment>